<proteinExistence type="predicted"/>
<gene>
    <name evidence="1" type="ORF">NLI96_g12943</name>
</gene>
<evidence type="ECO:0000313" key="1">
    <source>
        <dbReference type="EMBL" id="KAJ3473553.1"/>
    </source>
</evidence>
<dbReference type="EMBL" id="JANAWD010001345">
    <property type="protein sequence ID" value="KAJ3473553.1"/>
    <property type="molecule type" value="Genomic_DNA"/>
</dbReference>
<organism evidence="1 2">
    <name type="scientific">Meripilus lineatus</name>
    <dbReference type="NCBI Taxonomy" id="2056292"/>
    <lineage>
        <taxon>Eukaryota</taxon>
        <taxon>Fungi</taxon>
        <taxon>Dikarya</taxon>
        <taxon>Basidiomycota</taxon>
        <taxon>Agaricomycotina</taxon>
        <taxon>Agaricomycetes</taxon>
        <taxon>Polyporales</taxon>
        <taxon>Meripilaceae</taxon>
        <taxon>Meripilus</taxon>
    </lineage>
</organism>
<dbReference type="Proteomes" id="UP001212997">
    <property type="component" value="Unassembled WGS sequence"/>
</dbReference>
<reference evidence="1" key="1">
    <citation type="submission" date="2022-07" db="EMBL/GenBank/DDBJ databases">
        <title>Genome Sequence of Physisporinus lineatus.</title>
        <authorList>
            <person name="Buettner E."/>
        </authorList>
    </citation>
    <scope>NUCLEOTIDE SEQUENCE</scope>
    <source>
        <strain evidence="1">VT162</strain>
    </source>
</reference>
<protein>
    <submittedName>
        <fullName evidence="1">Uncharacterized protein</fullName>
    </submittedName>
</protein>
<comment type="caution">
    <text evidence="1">The sequence shown here is derived from an EMBL/GenBank/DDBJ whole genome shotgun (WGS) entry which is preliminary data.</text>
</comment>
<accession>A0AAD5UQQ3</accession>
<dbReference type="AlphaFoldDB" id="A0AAD5UQQ3"/>
<sequence>MSIIVSASIAIAGIAQPAFSDSTSSQSDETSDGKTALLRVTVVDPVALQSASFGVGQKIIGEAAIEKAEAFGAIKKSTFATYLARNNVVSFWKSDLAQKGSDIFNNEMLQNLSATQPDVVNKLKKTYPKLFNADGGRSVTELTLLESNDPRAQTLTAIAKRNGMLSADANAAIAALSTQPPAPSSPVHVYYVRVPATEAHDWVSAINKEAGANAAAQITNPLDIFVIHPAETTPSAQPTPFQFAKKTASHLKSIFDRPPVMGFDKRPVLIILDDAFPSQQAWEDSKKFFSDAVDKIYTTYASKDDSQWLTPFKNLPDAQNEPAKIDAPRNLIGCEAGLATATYHRDTG</sequence>
<keyword evidence="2" id="KW-1185">Reference proteome</keyword>
<name>A0AAD5UQQ3_9APHY</name>
<evidence type="ECO:0000313" key="2">
    <source>
        <dbReference type="Proteomes" id="UP001212997"/>
    </source>
</evidence>